<keyword evidence="2" id="KW-1185">Reference proteome</keyword>
<dbReference type="Proteomes" id="UP000030748">
    <property type="component" value="Unassembled WGS sequence"/>
</dbReference>
<dbReference type="AlphaFoldDB" id="A0A022QG04"/>
<evidence type="ECO:0000313" key="1">
    <source>
        <dbReference type="EMBL" id="EYU27657.1"/>
    </source>
</evidence>
<sequence length="178" mass="19393">MMMVVCRHVMKSCRCRITPRKPHGASAVVEHPLDQRLTPQGAALAAVELAVAVEVDGEGLDVVVEAELAHGPQDVLGRDGLPLLALAAVVGFAGDEADVLRHAFLYRLLCVVRNLRMRRKDLAHDSDHVCYRHEPVLLADDALCVLGSATRGGGVVVVRLRRRQAHGDVRRFHICCSS</sequence>
<reference evidence="1 2" key="1">
    <citation type="journal article" date="2013" name="Proc. Natl. Acad. Sci. U.S.A.">
        <title>Fine-scale variation in meiotic recombination in Mimulus inferred from population shotgun sequencing.</title>
        <authorList>
            <person name="Hellsten U."/>
            <person name="Wright K.M."/>
            <person name="Jenkins J."/>
            <person name="Shu S."/>
            <person name="Yuan Y."/>
            <person name="Wessler S.R."/>
            <person name="Schmutz J."/>
            <person name="Willis J.H."/>
            <person name="Rokhsar D.S."/>
        </authorList>
    </citation>
    <scope>NUCLEOTIDE SEQUENCE [LARGE SCALE GENOMIC DNA]</scope>
    <source>
        <strain evidence="2">cv. DUN x IM62</strain>
    </source>
</reference>
<name>A0A022QG04_ERYGU</name>
<gene>
    <name evidence="1" type="ORF">MIMGU_mgv1a014790mg</name>
</gene>
<accession>A0A022QG04</accession>
<proteinExistence type="predicted"/>
<dbReference type="EMBL" id="KI631456">
    <property type="protein sequence ID" value="EYU27657.1"/>
    <property type="molecule type" value="Genomic_DNA"/>
</dbReference>
<evidence type="ECO:0000313" key="2">
    <source>
        <dbReference type="Proteomes" id="UP000030748"/>
    </source>
</evidence>
<protein>
    <submittedName>
        <fullName evidence="1">Uncharacterized protein</fullName>
    </submittedName>
</protein>
<organism evidence="1 2">
    <name type="scientific">Erythranthe guttata</name>
    <name type="common">Yellow monkey flower</name>
    <name type="synonym">Mimulus guttatus</name>
    <dbReference type="NCBI Taxonomy" id="4155"/>
    <lineage>
        <taxon>Eukaryota</taxon>
        <taxon>Viridiplantae</taxon>
        <taxon>Streptophyta</taxon>
        <taxon>Embryophyta</taxon>
        <taxon>Tracheophyta</taxon>
        <taxon>Spermatophyta</taxon>
        <taxon>Magnoliopsida</taxon>
        <taxon>eudicotyledons</taxon>
        <taxon>Gunneridae</taxon>
        <taxon>Pentapetalae</taxon>
        <taxon>asterids</taxon>
        <taxon>lamiids</taxon>
        <taxon>Lamiales</taxon>
        <taxon>Phrymaceae</taxon>
        <taxon>Erythranthe</taxon>
    </lineage>
</organism>